<name>A0ABM1XKT6_AEDAL</name>
<keyword evidence="4" id="KW-1185">Reference proteome</keyword>
<organism evidence="3 4">
    <name type="scientific">Aedes albopictus</name>
    <name type="common">Asian tiger mosquito</name>
    <name type="synonym">Stegomyia albopicta</name>
    <dbReference type="NCBI Taxonomy" id="7160"/>
    <lineage>
        <taxon>Eukaryota</taxon>
        <taxon>Metazoa</taxon>
        <taxon>Ecdysozoa</taxon>
        <taxon>Arthropoda</taxon>
        <taxon>Hexapoda</taxon>
        <taxon>Insecta</taxon>
        <taxon>Pterygota</taxon>
        <taxon>Neoptera</taxon>
        <taxon>Endopterygota</taxon>
        <taxon>Diptera</taxon>
        <taxon>Nematocera</taxon>
        <taxon>Culicoidea</taxon>
        <taxon>Culicidae</taxon>
        <taxon>Culicinae</taxon>
        <taxon>Aedini</taxon>
        <taxon>Aedes</taxon>
        <taxon>Stegomyia</taxon>
    </lineage>
</organism>
<keyword evidence="1" id="KW-0175">Coiled coil</keyword>
<dbReference type="GeneID" id="134288112"/>
<feature type="region of interest" description="Disordered" evidence="2">
    <location>
        <begin position="1"/>
        <end position="20"/>
    </location>
</feature>
<protein>
    <recommendedName>
        <fullName evidence="5">CCHC-type domain-containing protein</fullName>
    </recommendedName>
</protein>
<dbReference type="RefSeq" id="XP_062707844.1">
    <property type="nucleotide sequence ID" value="XM_062851860.1"/>
</dbReference>
<sequence length="424" mass="48010">MRSTPGPFEGPGPSNMLGGQFTGRSFSEWGDLQGNHGDLVMLRMEAATGSLPNAPFLLRKSVEAYLGVPIDGVFLEAKGTAYVLKLRNERLVQRLKKMNQLTDGTAIRIIEHPVLNKTKCVISCKDTVGYTDKELKTELQDQGVVDLRRITRSEGKERVNTPTIILTINGTVAPNHIEVGWLRCPTRPYYPAPMLCFECYNFGHTKARCQQQNPVCGNCSENHQSDRENPCKANAFCRRCESSEHSLSSRKCPKYKVEEEIQHLRVDLGISYPAAKRTFEQQRGTTSYASIAKGEQEKKFDELATKVDQLQQDMTNKDRKIEALMQQIEARDLEIKKRDTKIEQLEAVLREEPQERLLTVQEHGTIADLLCKVKTLEQNLEKKSREVITLRKIYAPESINRTPLVSGTTSKTETTQLPTEKKRT</sequence>
<evidence type="ECO:0000313" key="4">
    <source>
        <dbReference type="Proteomes" id="UP000069940"/>
    </source>
</evidence>
<feature type="region of interest" description="Disordered" evidence="2">
    <location>
        <begin position="399"/>
        <end position="424"/>
    </location>
</feature>
<evidence type="ECO:0008006" key="5">
    <source>
        <dbReference type="Google" id="ProtNLM"/>
    </source>
</evidence>
<reference evidence="3" key="2">
    <citation type="submission" date="2025-05" db="UniProtKB">
        <authorList>
            <consortium name="EnsemblMetazoa"/>
        </authorList>
    </citation>
    <scope>IDENTIFICATION</scope>
    <source>
        <strain evidence="3">Foshan</strain>
    </source>
</reference>
<evidence type="ECO:0000256" key="1">
    <source>
        <dbReference type="SAM" id="Coils"/>
    </source>
</evidence>
<accession>A0ABM1XKT6</accession>
<evidence type="ECO:0000256" key="2">
    <source>
        <dbReference type="SAM" id="MobiDB-lite"/>
    </source>
</evidence>
<feature type="coiled-coil region" evidence="1">
    <location>
        <begin position="293"/>
        <end position="327"/>
    </location>
</feature>
<feature type="compositionally biased region" description="Polar residues" evidence="2">
    <location>
        <begin position="399"/>
        <end position="418"/>
    </location>
</feature>
<feature type="coiled-coil region" evidence="1">
    <location>
        <begin position="366"/>
        <end position="393"/>
    </location>
</feature>
<evidence type="ECO:0000313" key="3">
    <source>
        <dbReference type="EnsemblMetazoa" id="AALFPA23_000594.P414"/>
    </source>
</evidence>
<dbReference type="EnsemblMetazoa" id="AALFPA23_000594.R414">
    <property type="protein sequence ID" value="AALFPA23_000594.P414"/>
    <property type="gene ID" value="AALFPA23_000594"/>
</dbReference>
<reference evidence="4" key="1">
    <citation type="journal article" date="2015" name="Proc. Natl. Acad. Sci. U.S.A.">
        <title>Genome sequence of the Asian Tiger mosquito, Aedes albopictus, reveals insights into its biology, genetics, and evolution.</title>
        <authorList>
            <person name="Chen X.G."/>
            <person name="Jiang X."/>
            <person name="Gu J."/>
            <person name="Xu M."/>
            <person name="Wu Y."/>
            <person name="Deng Y."/>
            <person name="Zhang C."/>
            <person name="Bonizzoni M."/>
            <person name="Dermauw W."/>
            <person name="Vontas J."/>
            <person name="Armbruster P."/>
            <person name="Huang X."/>
            <person name="Yang Y."/>
            <person name="Zhang H."/>
            <person name="He W."/>
            <person name="Peng H."/>
            <person name="Liu Y."/>
            <person name="Wu K."/>
            <person name="Chen J."/>
            <person name="Lirakis M."/>
            <person name="Topalis P."/>
            <person name="Van Leeuwen T."/>
            <person name="Hall A.B."/>
            <person name="Jiang X."/>
            <person name="Thorpe C."/>
            <person name="Mueller R.L."/>
            <person name="Sun C."/>
            <person name="Waterhouse R.M."/>
            <person name="Yan G."/>
            <person name="Tu Z.J."/>
            <person name="Fang X."/>
            <person name="James A.A."/>
        </authorList>
    </citation>
    <scope>NUCLEOTIDE SEQUENCE [LARGE SCALE GENOMIC DNA]</scope>
    <source>
        <strain evidence="4">Foshan</strain>
    </source>
</reference>
<proteinExistence type="predicted"/>
<dbReference type="Proteomes" id="UP000069940">
    <property type="component" value="Unassembled WGS sequence"/>
</dbReference>